<feature type="repeat" description="ANK" evidence="1">
    <location>
        <begin position="13"/>
        <end position="45"/>
    </location>
</feature>
<evidence type="ECO:0000256" key="1">
    <source>
        <dbReference type="PROSITE-ProRule" id="PRU00023"/>
    </source>
</evidence>
<dbReference type="InterPro" id="IPR036770">
    <property type="entry name" value="Ankyrin_rpt-contain_sf"/>
</dbReference>
<dbReference type="PROSITE" id="PS50297">
    <property type="entry name" value="ANK_REP_REGION"/>
    <property type="match status" value="1"/>
</dbReference>
<reference evidence="2" key="1">
    <citation type="submission" date="2014-11" db="EMBL/GenBank/DDBJ databases">
        <authorList>
            <person name="Otto D Thomas"/>
            <person name="Naeem Raeece"/>
        </authorList>
    </citation>
    <scope>NUCLEOTIDE SEQUENCE</scope>
</reference>
<proteinExistence type="predicted"/>
<evidence type="ECO:0000313" key="2">
    <source>
        <dbReference type="EMBL" id="CEM11556.1"/>
    </source>
</evidence>
<dbReference type="Pfam" id="PF13857">
    <property type="entry name" value="Ank_5"/>
    <property type="match status" value="1"/>
</dbReference>
<dbReference type="Gene3D" id="1.25.40.20">
    <property type="entry name" value="Ankyrin repeat-containing domain"/>
    <property type="match status" value="1"/>
</dbReference>
<accession>A0A0G4FEB3</accession>
<dbReference type="InterPro" id="IPR002110">
    <property type="entry name" value="Ankyrin_rpt"/>
</dbReference>
<dbReference type="SUPFAM" id="SSF48403">
    <property type="entry name" value="Ankyrin repeat"/>
    <property type="match status" value="1"/>
</dbReference>
<dbReference type="VEuPathDB" id="CryptoDB:Cvel_16581"/>
<dbReference type="PROSITE" id="PS50088">
    <property type="entry name" value="ANK_REPEAT"/>
    <property type="match status" value="1"/>
</dbReference>
<gene>
    <name evidence="2" type="ORF">Cvel_16581</name>
</gene>
<keyword evidence="1" id="KW-0040">ANK repeat</keyword>
<dbReference type="EMBL" id="CDMZ01000312">
    <property type="protein sequence ID" value="CEM11556.1"/>
    <property type="molecule type" value="Genomic_DNA"/>
</dbReference>
<protein>
    <submittedName>
        <fullName evidence="2">Uncharacterized protein</fullName>
    </submittedName>
</protein>
<organism evidence="2">
    <name type="scientific">Chromera velia CCMP2878</name>
    <dbReference type="NCBI Taxonomy" id="1169474"/>
    <lineage>
        <taxon>Eukaryota</taxon>
        <taxon>Sar</taxon>
        <taxon>Alveolata</taxon>
        <taxon>Colpodellida</taxon>
        <taxon>Chromeraceae</taxon>
        <taxon>Chromera</taxon>
    </lineage>
</organism>
<dbReference type="AlphaFoldDB" id="A0A0G4FEB3"/>
<name>A0A0G4FEB3_9ALVE</name>
<sequence length="94" mass="9811">MGGGGNTPSSIKAGDTAVMVAYRHHHWPMVRALLAEGADVEAKDARGQTLLQIACRALRTADSDGGEGGDRAVCPVTPVLTDILRDVIVKTSDV</sequence>